<comment type="similarity">
    <text evidence="1">Belongs to the HscB family.</text>
</comment>
<dbReference type="AlphaFoldDB" id="A0A2P2JUD2"/>
<dbReference type="PANTHER" id="PTHR14021:SF15">
    <property type="entry name" value="IRON-SULFUR CLUSTER CO-CHAPERONE PROTEIN HSCB"/>
    <property type="match status" value="1"/>
</dbReference>
<dbReference type="InterPro" id="IPR036386">
    <property type="entry name" value="HscB_C_sf"/>
</dbReference>
<dbReference type="Pfam" id="PF07743">
    <property type="entry name" value="HSCB_C"/>
    <property type="match status" value="1"/>
</dbReference>
<dbReference type="SUPFAM" id="SSF47144">
    <property type="entry name" value="HSC20 (HSCB), C-terminal oligomerisation domain"/>
    <property type="match status" value="1"/>
</dbReference>
<evidence type="ECO:0000313" key="4">
    <source>
        <dbReference type="EMBL" id="MBW97061.1"/>
    </source>
</evidence>
<name>A0A2P2JUD2_RHIMU</name>
<dbReference type="GO" id="GO:0051087">
    <property type="term" value="F:protein-folding chaperone binding"/>
    <property type="evidence" value="ECO:0007669"/>
    <property type="project" value="InterPro"/>
</dbReference>
<dbReference type="EMBL" id="GGEC01016578">
    <property type="protein sequence ID" value="MBW97061.1"/>
    <property type="molecule type" value="Transcribed_RNA"/>
</dbReference>
<dbReference type="GO" id="GO:0051259">
    <property type="term" value="P:protein complex oligomerization"/>
    <property type="evidence" value="ECO:0007669"/>
    <property type="project" value="InterPro"/>
</dbReference>
<accession>A0A2P2JUD2</accession>
<evidence type="ECO:0000259" key="3">
    <source>
        <dbReference type="Pfam" id="PF07743"/>
    </source>
</evidence>
<dbReference type="Gene3D" id="1.20.1280.20">
    <property type="entry name" value="HscB, C-terminal domain"/>
    <property type="match status" value="1"/>
</dbReference>
<dbReference type="PANTHER" id="PTHR14021">
    <property type="entry name" value="IRON-SULFUR CLUSTER CO-CHAPERONE PROTEIN HSCB"/>
    <property type="match status" value="1"/>
</dbReference>
<evidence type="ECO:0000256" key="1">
    <source>
        <dbReference type="ARBA" id="ARBA00010476"/>
    </source>
</evidence>
<dbReference type="InterPro" id="IPR009073">
    <property type="entry name" value="HscB_oligo_C"/>
</dbReference>
<proteinExistence type="inferred from homology"/>
<feature type="domain" description="Co-chaperone HscB C-terminal oligomerisation" evidence="3">
    <location>
        <begin position="21"/>
        <end position="62"/>
    </location>
</feature>
<protein>
    <submittedName>
        <fullName evidence="4">Uncharacterized protein MANES_08G036100</fullName>
    </submittedName>
</protein>
<keyword evidence="2" id="KW-0143">Chaperone</keyword>
<evidence type="ECO:0000256" key="2">
    <source>
        <dbReference type="ARBA" id="ARBA00023186"/>
    </source>
</evidence>
<organism evidence="4">
    <name type="scientific">Rhizophora mucronata</name>
    <name type="common">Asiatic mangrove</name>
    <dbReference type="NCBI Taxonomy" id="61149"/>
    <lineage>
        <taxon>Eukaryota</taxon>
        <taxon>Viridiplantae</taxon>
        <taxon>Streptophyta</taxon>
        <taxon>Embryophyta</taxon>
        <taxon>Tracheophyta</taxon>
        <taxon>Spermatophyta</taxon>
        <taxon>Magnoliopsida</taxon>
        <taxon>eudicotyledons</taxon>
        <taxon>Gunneridae</taxon>
        <taxon>Pentapetalae</taxon>
        <taxon>rosids</taxon>
        <taxon>fabids</taxon>
        <taxon>Malpighiales</taxon>
        <taxon>Rhizophoraceae</taxon>
        <taxon>Rhizophora</taxon>
    </lineage>
</organism>
<dbReference type="GO" id="GO:0001671">
    <property type="term" value="F:ATPase activator activity"/>
    <property type="evidence" value="ECO:0007669"/>
    <property type="project" value="InterPro"/>
</dbReference>
<dbReference type="GO" id="GO:0044571">
    <property type="term" value="P:[2Fe-2S] cluster assembly"/>
    <property type="evidence" value="ECO:0007669"/>
    <property type="project" value="InterPro"/>
</dbReference>
<sequence length="66" mass="7908">MLTLVHCSHGNLLCLCLMSIQMQEKLKHWSKSFANAFQSQKFQEARTCIRRMTYYDRVNEEIVKRL</sequence>
<reference evidence="4" key="1">
    <citation type="submission" date="2018-02" db="EMBL/GenBank/DDBJ databases">
        <title>Rhizophora mucronata_Transcriptome.</title>
        <authorList>
            <person name="Meera S.P."/>
            <person name="Sreeshan A."/>
            <person name="Augustine A."/>
        </authorList>
    </citation>
    <scope>NUCLEOTIDE SEQUENCE</scope>
    <source>
        <tissue evidence="4">Leaf</tissue>
    </source>
</reference>
<dbReference type="InterPro" id="IPR004640">
    <property type="entry name" value="HscB"/>
</dbReference>